<feature type="domain" description="Tyr recombinase" evidence="4">
    <location>
        <begin position="340"/>
        <end position="451"/>
    </location>
</feature>
<evidence type="ECO:0000256" key="2">
    <source>
        <dbReference type="ARBA" id="ARBA00022908"/>
    </source>
</evidence>
<sequence>MAVQLELSQMLVDSLTFENQIVGLNKAGRPIFEPTPPGTVEWIVRDGGKRGQSGLLLRITSGAVTWCVRRKMGGKSTRRAMGRARKADDFTGRVLTLDEARKRARAWLVSMEENIDPLLVREDHLKQTKLATEHRRLTMAVAFADFIEAKRKHKAKLGEEGRLEVGVGKRRTADPKLRDSSTADRIKVQRWLDGSPMWQVPVGHLNEEVVSDSLTPLLKRASGGQPKITWGPKSVSKGTLDKIYRHLDGAWWRAAKILKLGVGRDEGPLRLWRQNHESDWPADRLVHKALDTSSPDHIQWLKALLDMQRAAHDPAVFTARISPRSRAIKPHLSVLVDFYLLLILWGTRATETQLLEWSQVDLAKRLIWLSEDTTKNAALDVVPLTPWAAEILQERKRLNELWRPDAPGRYVFPSREHGHPISSPRGVLVALAEKTGIALTAHDLRRSLAREIGSDDDLMHTARLLVSGAALHHGAGKGGSRVAGATHRYLEEKANILRPLYQKRENRLRELVGLQVEKPKAELDVEAVLDRMRGDPNFFQQVMQTVLRSKS</sequence>
<organism evidence="6 7">
    <name type="scientific">Dyella humi</name>
    <dbReference type="NCBI Taxonomy" id="1770547"/>
    <lineage>
        <taxon>Bacteria</taxon>
        <taxon>Pseudomonadati</taxon>
        <taxon>Pseudomonadota</taxon>
        <taxon>Gammaproteobacteria</taxon>
        <taxon>Lysobacterales</taxon>
        <taxon>Rhodanobacteraceae</taxon>
        <taxon>Dyella</taxon>
    </lineage>
</organism>
<dbReference type="SUPFAM" id="SSF56349">
    <property type="entry name" value="DNA breaking-rejoining enzymes"/>
    <property type="match status" value="1"/>
</dbReference>
<dbReference type="PANTHER" id="PTHR30629">
    <property type="entry name" value="PROPHAGE INTEGRASE"/>
    <property type="match status" value="1"/>
</dbReference>
<accession>A0ABW8IJN5</accession>
<dbReference type="RefSeq" id="WP_380012266.1">
    <property type="nucleotide sequence ID" value="NZ_JADIKI010000023.1"/>
</dbReference>
<dbReference type="InterPro" id="IPR013762">
    <property type="entry name" value="Integrase-like_cat_sf"/>
</dbReference>
<dbReference type="PANTHER" id="PTHR30629:SF2">
    <property type="entry name" value="PROPHAGE INTEGRASE INTS-RELATED"/>
    <property type="match status" value="1"/>
</dbReference>
<feature type="domain" description="Integrase DNA-binding" evidence="5">
    <location>
        <begin position="52"/>
        <end position="121"/>
    </location>
</feature>
<evidence type="ECO:0000256" key="1">
    <source>
        <dbReference type="ARBA" id="ARBA00008857"/>
    </source>
</evidence>
<dbReference type="Pfam" id="PF13356">
    <property type="entry name" value="Arm-DNA-bind_3"/>
    <property type="match status" value="1"/>
</dbReference>
<name>A0ABW8IJN5_9GAMM</name>
<keyword evidence="7" id="KW-1185">Reference proteome</keyword>
<evidence type="ECO:0000256" key="3">
    <source>
        <dbReference type="ARBA" id="ARBA00023172"/>
    </source>
</evidence>
<dbReference type="Gene3D" id="1.10.443.10">
    <property type="entry name" value="Intergrase catalytic core"/>
    <property type="match status" value="1"/>
</dbReference>
<comment type="caution">
    <text evidence="6">The sequence shown here is derived from an EMBL/GenBank/DDBJ whole genome shotgun (WGS) entry which is preliminary data.</text>
</comment>
<dbReference type="InterPro" id="IPR038488">
    <property type="entry name" value="Integrase_DNA-bd_sf"/>
</dbReference>
<evidence type="ECO:0000313" key="6">
    <source>
        <dbReference type="EMBL" id="MFK2855428.1"/>
    </source>
</evidence>
<proteinExistence type="inferred from homology"/>
<keyword evidence="3" id="KW-0233">DNA recombination</keyword>
<gene>
    <name evidence="6" type="ORF">ISP18_12570</name>
</gene>
<dbReference type="InterPro" id="IPR002104">
    <property type="entry name" value="Integrase_catalytic"/>
</dbReference>
<dbReference type="EMBL" id="JADIKI010000023">
    <property type="protein sequence ID" value="MFK2855428.1"/>
    <property type="molecule type" value="Genomic_DNA"/>
</dbReference>
<evidence type="ECO:0000259" key="4">
    <source>
        <dbReference type="Pfam" id="PF00589"/>
    </source>
</evidence>
<comment type="similarity">
    <text evidence="1">Belongs to the 'phage' integrase family.</text>
</comment>
<dbReference type="Pfam" id="PF00589">
    <property type="entry name" value="Phage_integrase"/>
    <property type="match status" value="1"/>
</dbReference>
<dbReference type="Proteomes" id="UP001620409">
    <property type="component" value="Unassembled WGS sequence"/>
</dbReference>
<dbReference type="Gene3D" id="3.30.160.390">
    <property type="entry name" value="Integrase, DNA-binding domain"/>
    <property type="match status" value="1"/>
</dbReference>
<evidence type="ECO:0000313" key="7">
    <source>
        <dbReference type="Proteomes" id="UP001620409"/>
    </source>
</evidence>
<reference evidence="6 7" key="1">
    <citation type="submission" date="2020-10" db="EMBL/GenBank/DDBJ databases">
        <title>Phylogeny of dyella-like bacteria.</title>
        <authorList>
            <person name="Fu J."/>
        </authorList>
    </citation>
    <scope>NUCLEOTIDE SEQUENCE [LARGE SCALE GENOMIC DNA]</scope>
    <source>
        <strain evidence="6 7">DHG40</strain>
    </source>
</reference>
<protein>
    <submittedName>
        <fullName evidence="6">Integrase family protein</fullName>
    </submittedName>
</protein>
<dbReference type="InterPro" id="IPR025166">
    <property type="entry name" value="Integrase_DNA_bind_dom"/>
</dbReference>
<dbReference type="InterPro" id="IPR011010">
    <property type="entry name" value="DNA_brk_join_enz"/>
</dbReference>
<dbReference type="InterPro" id="IPR050808">
    <property type="entry name" value="Phage_Integrase"/>
</dbReference>
<keyword evidence="2" id="KW-0229">DNA integration</keyword>
<evidence type="ECO:0000259" key="5">
    <source>
        <dbReference type="Pfam" id="PF13356"/>
    </source>
</evidence>